<dbReference type="Proteomes" id="UP001519287">
    <property type="component" value="Unassembled WGS sequence"/>
</dbReference>
<dbReference type="PANTHER" id="PTHR34387">
    <property type="entry name" value="SLR1258 PROTEIN"/>
    <property type="match status" value="1"/>
</dbReference>
<keyword evidence="2" id="KW-1185">Reference proteome</keyword>
<gene>
    <name evidence="1" type="ORF">J2Z66_001512</name>
</gene>
<comment type="caution">
    <text evidence="1">The sequence shown here is derived from an EMBL/GenBank/DDBJ whole genome shotgun (WGS) entry which is preliminary data.</text>
</comment>
<accession>A0ABS4IQR0</accession>
<organism evidence="1 2">
    <name type="scientific">Paenibacillus eucommiae</name>
    <dbReference type="NCBI Taxonomy" id="1355755"/>
    <lineage>
        <taxon>Bacteria</taxon>
        <taxon>Bacillati</taxon>
        <taxon>Bacillota</taxon>
        <taxon>Bacilli</taxon>
        <taxon>Bacillales</taxon>
        <taxon>Paenibacillaceae</taxon>
        <taxon>Paenibacillus</taxon>
    </lineage>
</organism>
<dbReference type="InterPro" id="IPR052022">
    <property type="entry name" value="26kDa_periplasmic_antigen"/>
</dbReference>
<dbReference type="Gene3D" id="3.30.70.2970">
    <property type="entry name" value="Protein of unknown function (DUF541), domain 2"/>
    <property type="match status" value="1"/>
</dbReference>
<dbReference type="PANTHER" id="PTHR34387:SF1">
    <property type="entry name" value="PERIPLASMIC IMMUNOGENIC PROTEIN"/>
    <property type="match status" value="1"/>
</dbReference>
<dbReference type="InterPro" id="IPR007497">
    <property type="entry name" value="SIMPL/DUF541"/>
</dbReference>
<reference evidence="1 2" key="1">
    <citation type="submission" date="2021-03" db="EMBL/GenBank/DDBJ databases">
        <title>Genomic Encyclopedia of Type Strains, Phase IV (KMG-IV): sequencing the most valuable type-strain genomes for metagenomic binning, comparative biology and taxonomic classification.</title>
        <authorList>
            <person name="Goeker M."/>
        </authorList>
    </citation>
    <scope>NUCLEOTIDE SEQUENCE [LARGE SCALE GENOMIC DNA]</scope>
    <source>
        <strain evidence="1 2">DSM 26048</strain>
    </source>
</reference>
<dbReference type="Pfam" id="PF04402">
    <property type="entry name" value="SIMPL"/>
    <property type="match status" value="1"/>
</dbReference>
<dbReference type="EMBL" id="JAGGLB010000003">
    <property type="protein sequence ID" value="MBP1989914.1"/>
    <property type="molecule type" value="Genomic_DNA"/>
</dbReference>
<name>A0ABS4IQR0_9BACL</name>
<dbReference type="RefSeq" id="WP_209970688.1">
    <property type="nucleotide sequence ID" value="NZ_JAGGLB010000003.1"/>
</dbReference>
<evidence type="ECO:0000313" key="2">
    <source>
        <dbReference type="Proteomes" id="UP001519287"/>
    </source>
</evidence>
<dbReference type="Gene3D" id="3.30.110.170">
    <property type="entry name" value="Protein of unknown function (DUF541), domain 1"/>
    <property type="match status" value="1"/>
</dbReference>
<proteinExistence type="predicted"/>
<evidence type="ECO:0000313" key="1">
    <source>
        <dbReference type="EMBL" id="MBP1989914.1"/>
    </source>
</evidence>
<protein>
    <submittedName>
        <fullName evidence="1">Uncharacterized protein YggE</fullName>
    </submittedName>
</protein>
<sequence>MNDPHSLISSPATNASCSHNNKCLIEVSGEGTVSAAPDKTIIVLGATTENISLAAAQKENAAIITNVVNAMMKLGIPKENIQTITYNIDTQYNYEDGKQTFRGYKVTHLLQISIPSVNQTGLILDTAVQNGANSVTSIQFMVGQPDAYYNQALTLAIRNGQQKAMTIAKSFGVTLDRTPNQVQEVARGHEPSPYPISLMAKSEATPIQPGELKISAAVRIVYSFS</sequence>